<evidence type="ECO:0000259" key="4">
    <source>
        <dbReference type="Pfam" id="PF08545"/>
    </source>
</evidence>
<feature type="domain" description="Beta-ketoacyl-[acyl-carrier-protein] synthase III C-terminal" evidence="3">
    <location>
        <begin position="239"/>
        <end position="328"/>
    </location>
</feature>
<dbReference type="PANTHER" id="PTHR34069">
    <property type="entry name" value="3-OXOACYL-[ACYL-CARRIER-PROTEIN] SYNTHASE 3"/>
    <property type="match status" value="1"/>
</dbReference>
<keyword evidence="1" id="KW-0808">Transferase</keyword>
<dbReference type="GO" id="GO:0006633">
    <property type="term" value="P:fatty acid biosynthetic process"/>
    <property type="evidence" value="ECO:0007669"/>
    <property type="project" value="InterPro"/>
</dbReference>
<dbReference type="InterPro" id="IPR013747">
    <property type="entry name" value="ACP_syn_III_C"/>
</dbReference>
<reference evidence="5" key="1">
    <citation type="submission" date="2021-03" db="EMBL/GenBank/DDBJ databases">
        <title>Antimicrobial resistance genes in bacteria isolated from Japanese honey, and their potential for conferring macrolide and lincosamide resistance in the American foulbrood pathogen Paenibacillus larvae.</title>
        <authorList>
            <person name="Okamoto M."/>
            <person name="Kumagai M."/>
            <person name="Kanamori H."/>
            <person name="Takamatsu D."/>
        </authorList>
    </citation>
    <scope>NUCLEOTIDE SEQUENCE</scope>
    <source>
        <strain evidence="5">J27TS8</strain>
    </source>
</reference>
<sequence>MTNIKIKDIAIYHPSNAVDNDYFFEHFKSRGDDSKHFIENILGRKSRYMIDNDDENSLTMAYKASKLVLEKSHLSGEDLDMIIFSSQTPEYLATSNAIQLHHKLQGKHSTLTMDTNANCAGMLVAIDQASRYMQANPFVQKALVVGSDYNTLMANPDEEISFANFGDSACAVILEKTEEDTGFIDSIYFTDSVTYSNTNFPRSGLSNAIKKNEEQSMVWIPFDGSIAMPPTYQMFETMLSRNNLTITDLDAYCFSQFSISNIKTIQEYYQLDEDKLMYVGDRFGYTGTTSPLLALYDGIENGRIKRGDKILFWTIGGGYQLVALLMKY</sequence>
<dbReference type="SUPFAM" id="SSF53901">
    <property type="entry name" value="Thiolase-like"/>
    <property type="match status" value="2"/>
</dbReference>
<evidence type="ECO:0000313" key="5">
    <source>
        <dbReference type="EMBL" id="GIN64442.1"/>
    </source>
</evidence>
<protein>
    <submittedName>
        <fullName evidence="5">3-oxoacyl-ACP synthase</fullName>
    </submittedName>
</protein>
<dbReference type="CDD" id="cd00830">
    <property type="entry name" value="KAS_III"/>
    <property type="match status" value="1"/>
</dbReference>
<evidence type="ECO:0000256" key="1">
    <source>
        <dbReference type="ARBA" id="ARBA00022679"/>
    </source>
</evidence>
<dbReference type="RefSeq" id="WP_095306093.1">
    <property type="nucleotide sequence ID" value="NZ_BORC01000014.1"/>
</dbReference>
<dbReference type="PANTHER" id="PTHR34069:SF2">
    <property type="entry name" value="BETA-KETOACYL-[ACYL-CARRIER-PROTEIN] SYNTHASE III"/>
    <property type="match status" value="1"/>
</dbReference>
<dbReference type="GO" id="GO:0004315">
    <property type="term" value="F:3-oxoacyl-[acyl-carrier-protein] synthase activity"/>
    <property type="evidence" value="ECO:0007669"/>
    <property type="project" value="InterPro"/>
</dbReference>
<comment type="caution">
    <text evidence="5">The sequence shown here is derived from an EMBL/GenBank/DDBJ whole genome shotgun (WGS) entry which is preliminary data.</text>
</comment>
<keyword evidence="2" id="KW-0012">Acyltransferase</keyword>
<dbReference type="EMBL" id="BORC01000014">
    <property type="protein sequence ID" value="GIN64442.1"/>
    <property type="molecule type" value="Genomic_DNA"/>
</dbReference>
<proteinExistence type="predicted"/>
<dbReference type="Proteomes" id="UP000682111">
    <property type="component" value="Unassembled WGS sequence"/>
</dbReference>
<dbReference type="GO" id="GO:0044550">
    <property type="term" value="P:secondary metabolite biosynthetic process"/>
    <property type="evidence" value="ECO:0007669"/>
    <property type="project" value="TreeGrafter"/>
</dbReference>
<evidence type="ECO:0000256" key="2">
    <source>
        <dbReference type="ARBA" id="ARBA00023315"/>
    </source>
</evidence>
<keyword evidence="6" id="KW-1185">Reference proteome</keyword>
<dbReference type="Gene3D" id="3.40.47.10">
    <property type="match status" value="1"/>
</dbReference>
<dbReference type="InterPro" id="IPR016039">
    <property type="entry name" value="Thiolase-like"/>
</dbReference>
<dbReference type="Pfam" id="PF08545">
    <property type="entry name" value="ACP_syn_III"/>
    <property type="match status" value="1"/>
</dbReference>
<dbReference type="Pfam" id="PF08541">
    <property type="entry name" value="ACP_syn_III_C"/>
    <property type="match status" value="1"/>
</dbReference>
<gene>
    <name evidence="5" type="ORF">J27TS8_44350</name>
</gene>
<evidence type="ECO:0000313" key="6">
    <source>
        <dbReference type="Proteomes" id="UP000682111"/>
    </source>
</evidence>
<dbReference type="InterPro" id="IPR013751">
    <property type="entry name" value="ACP_syn_III_N"/>
</dbReference>
<dbReference type="OrthoDB" id="1704808at2"/>
<feature type="domain" description="Beta-ketoacyl-[acyl-carrier-protein] synthase III N-terminal" evidence="4">
    <location>
        <begin position="113"/>
        <end position="191"/>
    </location>
</feature>
<dbReference type="AlphaFoldDB" id="A0A919WMI5"/>
<organism evidence="5 6">
    <name type="scientific">Robertmurraya siralis</name>
    <dbReference type="NCBI Taxonomy" id="77777"/>
    <lineage>
        <taxon>Bacteria</taxon>
        <taxon>Bacillati</taxon>
        <taxon>Bacillota</taxon>
        <taxon>Bacilli</taxon>
        <taxon>Bacillales</taxon>
        <taxon>Bacillaceae</taxon>
        <taxon>Robertmurraya</taxon>
    </lineage>
</organism>
<evidence type="ECO:0000259" key="3">
    <source>
        <dbReference type="Pfam" id="PF08541"/>
    </source>
</evidence>
<accession>A0A919WMI5</accession>
<name>A0A919WMI5_9BACI</name>